<evidence type="ECO:0000313" key="7">
    <source>
        <dbReference type="EMBL" id="SDC09515.1"/>
    </source>
</evidence>
<dbReference type="STRING" id="1236220.SAMN04488112_10336"/>
<dbReference type="PANTHER" id="PTHR42770">
    <property type="entry name" value="AMINO ACID TRANSPORTER-RELATED"/>
    <property type="match status" value="1"/>
</dbReference>
<feature type="transmembrane region" description="Helical" evidence="6">
    <location>
        <begin position="90"/>
        <end position="110"/>
    </location>
</feature>
<dbReference type="InterPro" id="IPR050367">
    <property type="entry name" value="APC_superfamily"/>
</dbReference>
<name>A0A1G6IU07_9BACL</name>
<dbReference type="GO" id="GO:0005886">
    <property type="term" value="C:plasma membrane"/>
    <property type="evidence" value="ECO:0007669"/>
    <property type="project" value="UniProtKB-SubCell"/>
</dbReference>
<evidence type="ECO:0000256" key="2">
    <source>
        <dbReference type="ARBA" id="ARBA00022475"/>
    </source>
</evidence>
<feature type="transmembrane region" description="Helical" evidence="6">
    <location>
        <begin position="317"/>
        <end position="337"/>
    </location>
</feature>
<dbReference type="AlphaFoldDB" id="A0A1G6IU07"/>
<dbReference type="Pfam" id="PF13520">
    <property type="entry name" value="AA_permease_2"/>
    <property type="match status" value="1"/>
</dbReference>
<sequence length="544" mass="59236">MTTIFARIILNIKLIHDHSLCPLTQPVEESTGVSREFKYLGGSIPPVLSCPAFLSLRSSSERDTDKDVEVIVQNLLGEDGMEPKQQAEKVLSRVDVLALAFGAMIGWGWVVLAGEWIREAGLIGSVLAFVGGGIMVLFVGLVYSELTSAMPQTGGVTVFLERALGYGWSFIASWAIALGYISVVAFEAVALPTVVDYLFPDYQVGYLWQVAGWDVYASWVGIGMAGSLIVTWINYRGIKQAAFFQIVCTGLLTLIGLVLIIGGPLTVTPDHVSPAFTGGIAGLFGVLIMTPFMFVGFDVIPQTAAEINLPFKKIGRVLTLSVCMTVVWYIGIVYAVGRSLSPEEISRSSLPTADAMAALMNSPWGGTLLIIGGIGGILTSWNAFFVGGSRVLYVMARKGMLPEAFGRLHPKYHTPANAILLIGVCSVIAPLFGEQTLLWLANAGSLSIMMTYLLVSVSFVVLRKREPQLKRPFRAGESSWIGYGAVFTSLFLFILYLPSMPAALQWPYEWMILLLWWVLGLFYFYRGTRGKKERSQSAGSDQTA</sequence>
<evidence type="ECO:0000313" key="8">
    <source>
        <dbReference type="Proteomes" id="UP000199387"/>
    </source>
</evidence>
<reference evidence="7 8" key="1">
    <citation type="submission" date="2016-10" db="EMBL/GenBank/DDBJ databases">
        <authorList>
            <person name="de Groot N.N."/>
        </authorList>
    </citation>
    <scope>NUCLEOTIDE SEQUENCE [LARGE SCALE GENOMIC DNA]</scope>
    <source>
        <strain evidence="7 8">DSM 45514</strain>
    </source>
</reference>
<feature type="transmembrane region" description="Helical" evidence="6">
    <location>
        <begin position="275"/>
        <end position="297"/>
    </location>
</feature>
<protein>
    <submittedName>
        <fullName evidence="7">Amino acid/polyamine/organocation transporter, APC superfamily</fullName>
    </submittedName>
</protein>
<feature type="transmembrane region" description="Helical" evidence="6">
    <location>
        <begin position="215"/>
        <end position="235"/>
    </location>
</feature>
<feature type="transmembrane region" description="Helical" evidence="6">
    <location>
        <begin position="164"/>
        <end position="195"/>
    </location>
</feature>
<keyword evidence="8" id="KW-1185">Reference proteome</keyword>
<dbReference type="EMBL" id="FMZA01000003">
    <property type="protein sequence ID" value="SDC09515.1"/>
    <property type="molecule type" value="Genomic_DNA"/>
</dbReference>
<dbReference type="PANTHER" id="PTHR42770:SF7">
    <property type="entry name" value="MEMBRANE PROTEIN"/>
    <property type="match status" value="1"/>
</dbReference>
<feature type="transmembrane region" description="Helical" evidence="6">
    <location>
        <begin position="439"/>
        <end position="460"/>
    </location>
</feature>
<feature type="transmembrane region" description="Helical" evidence="6">
    <location>
        <begin position="368"/>
        <end position="393"/>
    </location>
</feature>
<evidence type="ECO:0000256" key="4">
    <source>
        <dbReference type="ARBA" id="ARBA00022989"/>
    </source>
</evidence>
<keyword evidence="3 6" id="KW-0812">Transmembrane</keyword>
<feature type="transmembrane region" description="Helical" evidence="6">
    <location>
        <begin position="414"/>
        <end position="433"/>
    </location>
</feature>
<keyword evidence="5 6" id="KW-0472">Membrane</keyword>
<feature type="transmembrane region" description="Helical" evidence="6">
    <location>
        <begin position="122"/>
        <end position="143"/>
    </location>
</feature>
<evidence type="ECO:0000256" key="1">
    <source>
        <dbReference type="ARBA" id="ARBA00004651"/>
    </source>
</evidence>
<comment type="subcellular location">
    <subcellularLocation>
        <location evidence="1">Cell membrane</location>
        <topology evidence="1">Multi-pass membrane protein</topology>
    </subcellularLocation>
</comment>
<evidence type="ECO:0000256" key="5">
    <source>
        <dbReference type="ARBA" id="ARBA00023136"/>
    </source>
</evidence>
<accession>A0A1G6IU07</accession>
<gene>
    <name evidence="7" type="ORF">SAMN04488112_10336</name>
</gene>
<organism evidence="7 8">
    <name type="scientific">Melghirimyces thermohalophilus</name>
    <dbReference type="NCBI Taxonomy" id="1236220"/>
    <lineage>
        <taxon>Bacteria</taxon>
        <taxon>Bacillati</taxon>
        <taxon>Bacillota</taxon>
        <taxon>Bacilli</taxon>
        <taxon>Bacillales</taxon>
        <taxon>Thermoactinomycetaceae</taxon>
        <taxon>Melghirimyces</taxon>
    </lineage>
</organism>
<feature type="transmembrane region" description="Helical" evidence="6">
    <location>
        <begin position="480"/>
        <end position="500"/>
    </location>
</feature>
<dbReference type="Proteomes" id="UP000199387">
    <property type="component" value="Unassembled WGS sequence"/>
</dbReference>
<evidence type="ECO:0000256" key="3">
    <source>
        <dbReference type="ARBA" id="ARBA00022692"/>
    </source>
</evidence>
<dbReference type="PIRSF" id="PIRSF006060">
    <property type="entry name" value="AA_transporter"/>
    <property type="match status" value="1"/>
</dbReference>
<keyword evidence="2" id="KW-1003">Cell membrane</keyword>
<feature type="transmembrane region" description="Helical" evidence="6">
    <location>
        <begin position="506"/>
        <end position="525"/>
    </location>
</feature>
<dbReference type="Gene3D" id="1.20.1740.10">
    <property type="entry name" value="Amino acid/polyamine transporter I"/>
    <property type="match status" value="1"/>
</dbReference>
<feature type="transmembrane region" description="Helical" evidence="6">
    <location>
        <begin position="242"/>
        <end position="263"/>
    </location>
</feature>
<evidence type="ECO:0000256" key="6">
    <source>
        <dbReference type="SAM" id="Phobius"/>
    </source>
</evidence>
<keyword evidence="4 6" id="KW-1133">Transmembrane helix</keyword>
<proteinExistence type="predicted"/>
<dbReference type="GO" id="GO:0022857">
    <property type="term" value="F:transmembrane transporter activity"/>
    <property type="evidence" value="ECO:0007669"/>
    <property type="project" value="InterPro"/>
</dbReference>
<dbReference type="InterPro" id="IPR002293">
    <property type="entry name" value="AA/rel_permease1"/>
</dbReference>